<protein>
    <recommendedName>
        <fullName evidence="6">4-hydroxyphenylacetate decarboxylase small subunit</fullName>
        <ecNumber evidence="5">4.1.1.83</ecNumber>
    </recommendedName>
    <alternativeName>
        <fullName evidence="12">4-hydroxyphenylacetate decarboxylase gamma subunit</fullName>
    </alternativeName>
    <alternativeName>
        <fullName evidence="13">p-hydroxyphenylacetate decarboxylase small subunit</fullName>
    </alternativeName>
</protein>
<dbReference type="InterPro" id="IPR041125">
    <property type="entry name" value="4HPAD_g_N"/>
</dbReference>
<evidence type="ECO:0000256" key="9">
    <source>
        <dbReference type="ARBA" id="ARBA00023004"/>
    </source>
</evidence>
<keyword evidence="17" id="KW-1185">Reference proteome</keyword>
<gene>
    <name evidence="16" type="ORF">SE15_07800</name>
</gene>
<comment type="catalytic activity">
    <reaction evidence="1">
        <text>4-hydroxyphenylacetate + H(+) = 4-methylphenol + CO2</text>
        <dbReference type="Rhea" id="RHEA:22732"/>
        <dbReference type="ChEBI" id="CHEBI:15378"/>
        <dbReference type="ChEBI" id="CHEBI:16526"/>
        <dbReference type="ChEBI" id="CHEBI:17847"/>
        <dbReference type="ChEBI" id="CHEBI:48999"/>
        <dbReference type="EC" id="4.1.1.83"/>
    </reaction>
    <physiologicalReaction direction="left-to-right" evidence="1">
        <dbReference type="Rhea" id="RHEA:22733"/>
    </physiologicalReaction>
</comment>
<keyword evidence="7" id="KW-0004">4Fe-4S</keyword>
<evidence type="ECO:0000256" key="12">
    <source>
        <dbReference type="ARBA" id="ARBA00029987"/>
    </source>
</evidence>
<dbReference type="InterPro" id="IPR053727">
    <property type="entry name" value="HPA_decarboxylase_ss_sf"/>
</dbReference>
<dbReference type="EC" id="4.1.1.83" evidence="5"/>
<comment type="catalytic activity">
    <reaction evidence="2">
        <text>3,4-dihydroxyphenylacetate + H(+) = 4-methylcatechol + CO2</text>
        <dbReference type="Rhea" id="RHEA:62556"/>
        <dbReference type="ChEBI" id="CHEBI:15378"/>
        <dbReference type="ChEBI" id="CHEBI:16526"/>
        <dbReference type="ChEBI" id="CHEBI:17254"/>
        <dbReference type="ChEBI" id="CHEBI:17612"/>
        <dbReference type="EC" id="4.1.1.83"/>
    </reaction>
    <physiologicalReaction direction="left-to-right" evidence="2">
        <dbReference type="Rhea" id="RHEA:62557"/>
    </physiologicalReaction>
</comment>
<dbReference type="GO" id="GO:0051539">
    <property type="term" value="F:4 iron, 4 sulfur cluster binding"/>
    <property type="evidence" value="ECO:0007669"/>
    <property type="project" value="UniProtKB-KW"/>
</dbReference>
<comment type="cofactor">
    <cofactor evidence="3">
        <name>[4Fe-4S] cluster</name>
        <dbReference type="ChEBI" id="CHEBI:49883"/>
    </cofactor>
</comment>
<evidence type="ECO:0000313" key="16">
    <source>
        <dbReference type="EMBL" id="KPL83155.1"/>
    </source>
</evidence>
<evidence type="ECO:0000313" key="17">
    <source>
        <dbReference type="Proteomes" id="UP000050544"/>
    </source>
</evidence>
<proteinExistence type="inferred from homology"/>
<reference evidence="16 17" key="1">
    <citation type="submission" date="2015-07" db="EMBL/GenBank/DDBJ databases">
        <title>Whole genome sequence of Thermanaerothrix daxensis DSM 23592.</title>
        <authorList>
            <person name="Hemp J."/>
            <person name="Ward L.M."/>
            <person name="Pace L.A."/>
            <person name="Fischer W.W."/>
        </authorList>
    </citation>
    <scope>NUCLEOTIDE SEQUENCE [LARGE SCALE GENOMIC DNA]</scope>
    <source>
        <strain evidence="16 17">GNS-1</strain>
    </source>
</reference>
<dbReference type="Pfam" id="PF18524">
    <property type="entry name" value="HPIP_like"/>
    <property type="match status" value="1"/>
</dbReference>
<evidence type="ECO:0000256" key="10">
    <source>
        <dbReference type="ARBA" id="ARBA00023014"/>
    </source>
</evidence>
<feature type="domain" description="4-hydroxyphenylacetate decarboxylase small gamma subunit C-terminal" evidence="14">
    <location>
        <begin position="45"/>
        <end position="84"/>
    </location>
</feature>
<dbReference type="Pfam" id="PF18671">
    <property type="entry name" value="4HPAD_g_N"/>
    <property type="match status" value="1"/>
</dbReference>
<keyword evidence="8" id="KW-0479">Metal-binding</keyword>
<comment type="caution">
    <text evidence="16">The sequence shown here is derived from an EMBL/GenBank/DDBJ whole genome shotgun (WGS) entry which is preliminary data.</text>
</comment>
<dbReference type="OrthoDB" id="3186521at2"/>
<evidence type="ECO:0000256" key="8">
    <source>
        <dbReference type="ARBA" id="ARBA00022723"/>
    </source>
</evidence>
<evidence type="ECO:0000256" key="3">
    <source>
        <dbReference type="ARBA" id="ARBA00001966"/>
    </source>
</evidence>
<dbReference type="EMBL" id="LGKO01000004">
    <property type="protein sequence ID" value="KPL83155.1"/>
    <property type="molecule type" value="Genomic_DNA"/>
</dbReference>
<dbReference type="InterPro" id="IPR040923">
    <property type="entry name" value="HpdC_C"/>
</dbReference>
<evidence type="ECO:0000256" key="11">
    <source>
        <dbReference type="ARBA" id="ARBA00023239"/>
    </source>
</evidence>
<evidence type="ECO:0000256" key="6">
    <source>
        <dbReference type="ARBA" id="ARBA00013463"/>
    </source>
</evidence>
<accession>A0A0P6Y204</accession>
<evidence type="ECO:0000259" key="14">
    <source>
        <dbReference type="Pfam" id="PF18524"/>
    </source>
</evidence>
<evidence type="ECO:0000256" key="2">
    <source>
        <dbReference type="ARBA" id="ARBA00001088"/>
    </source>
</evidence>
<organism evidence="16 17">
    <name type="scientific">Thermanaerothrix daxensis</name>
    <dbReference type="NCBI Taxonomy" id="869279"/>
    <lineage>
        <taxon>Bacteria</taxon>
        <taxon>Bacillati</taxon>
        <taxon>Chloroflexota</taxon>
        <taxon>Anaerolineae</taxon>
        <taxon>Anaerolineales</taxon>
        <taxon>Anaerolineaceae</taxon>
        <taxon>Thermanaerothrix</taxon>
    </lineage>
</organism>
<dbReference type="STRING" id="869279.SE15_07800"/>
<evidence type="ECO:0000259" key="15">
    <source>
        <dbReference type="Pfam" id="PF18671"/>
    </source>
</evidence>
<feature type="domain" description="4-hydroxyphenylacetate decarboxylase small gamma subunit N-terminal" evidence="15">
    <location>
        <begin position="6"/>
        <end position="36"/>
    </location>
</feature>
<dbReference type="GO" id="GO:0046872">
    <property type="term" value="F:metal ion binding"/>
    <property type="evidence" value="ECO:0007669"/>
    <property type="project" value="UniProtKB-KW"/>
</dbReference>
<keyword evidence="11" id="KW-0456">Lyase</keyword>
<name>A0A0P6Y204_9CHLR</name>
<keyword evidence="10" id="KW-0411">Iron-sulfur</keyword>
<dbReference type="NCBIfam" id="NF033716">
    <property type="entry name" value="glycyl_HPDL_Sma"/>
    <property type="match status" value="1"/>
</dbReference>
<keyword evidence="9" id="KW-0408">Iron</keyword>
<dbReference type="AlphaFoldDB" id="A0A0P6Y204"/>
<dbReference type="Gene3D" id="2.20.70.100">
    <property type="match status" value="2"/>
</dbReference>
<dbReference type="Proteomes" id="UP000050544">
    <property type="component" value="Unassembled WGS sequence"/>
</dbReference>
<comment type="similarity">
    <text evidence="4">Belongs to the HPA decarboxylase small subunit family.</text>
</comment>
<evidence type="ECO:0000256" key="4">
    <source>
        <dbReference type="ARBA" id="ARBA00008904"/>
    </source>
</evidence>
<dbReference type="GO" id="GO:0043722">
    <property type="term" value="F:4-hydroxyphenylacetate decarboxylase activity"/>
    <property type="evidence" value="ECO:0007669"/>
    <property type="project" value="UniProtKB-EC"/>
</dbReference>
<evidence type="ECO:0000256" key="13">
    <source>
        <dbReference type="ARBA" id="ARBA00032959"/>
    </source>
</evidence>
<dbReference type="RefSeq" id="WP_054521551.1">
    <property type="nucleotide sequence ID" value="NZ_LGKO01000004.1"/>
</dbReference>
<sequence length="88" mass="9988">MSQETLRHNDCLNFVAVDVTKGICRRTNELVLIDSEVCDCFTPLPKCKNCAFFKEDGQETIGTCTAEKNQPWTYKDLIAVTCEMYATK</sequence>
<evidence type="ECO:0000256" key="5">
    <source>
        <dbReference type="ARBA" id="ARBA00012283"/>
    </source>
</evidence>
<evidence type="ECO:0000256" key="1">
    <source>
        <dbReference type="ARBA" id="ARBA00000127"/>
    </source>
</evidence>
<evidence type="ECO:0000256" key="7">
    <source>
        <dbReference type="ARBA" id="ARBA00022485"/>
    </source>
</evidence>